<dbReference type="Pfam" id="PF08812">
    <property type="entry name" value="YtxC"/>
    <property type="match status" value="1"/>
</dbReference>
<dbReference type="AlphaFoldDB" id="A0A9X1XBS6"/>
<dbReference type="RefSeq" id="WP_248253372.1">
    <property type="nucleotide sequence ID" value="NZ_JAIWJX010000002.1"/>
</dbReference>
<accession>A0A9X1XBS6</accession>
<evidence type="ECO:0008006" key="3">
    <source>
        <dbReference type="Google" id="ProtNLM"/>
    </source>
</evidence>
<dbReference type="Proteomes" id="UP001139011">
    <property type="component" value="Unassembled WGS sequence"/>
</dbReference>
<protein>
    <recommendedName>
        <fullName evidence="3">Sporulation protein YtxC</fullName>
    </recommendedName>
</protein>
<dbReference type="EMBL" id="JAIWJX010000002">
    <property type="protein sequence ID" value="MCK6258007.1"/>
    <property type="molecule type" value="Genomic_DNA"/>
</dbReference>
<keyword evidence="2" id="KW-1185">Reference proteome</keyword>
<sequence length="285" mass="33998">MAELIFADHEECNQLQKELKQMARSLNIKPSFLESESHSLLLNTKEHLDSIVQVLACYTRKKLEETRILFFIEHFFYFTDKQEQAEIAAIAKEFIEQEREEVPAVKDLDTCEYHVKEAWRKILTEEGLSFTFESFVQFRLREYLDLLQIYVECAIDEYKLELEYQSFIDQLRKCAADQPFLTAEVHVAFDGKFKLYDEQYRLYSEKMLQLMHERALVLTKEFDLDEKVLGPIMGLAPEVLYLYLEEENHGMIHTLQNVFQERLIKRPLQLFYGSRNEFIEKMDGR</sequence>
<dbReference type="InterPro" id="IPR014199">
    <property type="entry name" value="Spore_YtxC"/>
</dbReference>
<evidence type="ECO:0000313" key="2">
    <source>
        <dbReference type="Proteomes" id="UP001139011"/>
    </source>
</evidence>
<organism evidence="1 2">
    <name type="scientific">Fictibacillus marinisediminis</name>
    <dbReference type="NCBI Taxonomy" id="2878389"/>
    <lineage>
        <taxon>Bacteria</taxon>
        <taxon>Bacillati</taxon>
        <taxon>Bacillota</taxon>
        <taxon>Bacilli</taxon>
        <taxon>Bacillales</taxon>
        <taxon>Fictibacillaceae</taxon>
        <taxon>Fictibacillus</taxon>
    </lineage>
</organism>
<proteinExistence type="predicted"/>
<comment type="caution">
    <text evidence="1">The sequence shown here is derived from an EMBL/GenBank/DDBJ whole genome shotgun (WGS) entry which is preliminary data.</text>
</comment>
<evidence type="ECO:0000313" key="1">
    <source>
        <dbReference type="EMBL" id="MCK6258007.1"/>
    </source>
</evidence>
<name>A0A9X1XBS6_9BACL</name>
<gene>
    <name evidence="1" type="ORF">LCY76_15625</name>
</gene>
<reference evidence="1" key="1">
    <citation type="submission" date="2021-09" db="EMBL/GenBank/DDBJ databases">
        <title>Genome analysis of Fictibacillus sp. KIGAM418 isolated from marine sediment.</title>
        <authorList>
            <person name="Seo M.-J."/>
            <person name="Cho E.-S."/>
            <person name="Hwang C.Y."/>
        </authorList>
    </citation>
    <scope>NUCLEOTIDE SEQUENCE</scope>
    <source>
        <strain evidence="1">KIGAM418</strain>
    </source>
</reference>